<dbReference type="Proteomes" id="UP000824469">
    <property type="component" value="Unassembled WGS sequence"/>
</dbReference>
<feature type="compositionally biased region" description="Polar residues" evidence="1">
    <location>
        <begin position="1"/>
        <end position="15"/>
    </location>
</feature>
<reference evidence="2 3" key="1">
    <citation type="journal article" date="2021" name="Nat. Plants">
        <title>The Taxus genome provides insights into paclitaxel biosynthesis.</title>
        <authorList>
            <person name="Xiong X."/>
            <person name="Gou J."/>
            <person name="Liao Q."/>
            <person name="Li Y."/>
            <person name="Zhou Q."/>
            <person name="Bi G."/>
            <person name="Li C."/>
            <person name="Du R."/>
            <person name="Wang X."/>
            <person name="Sun T."/>
            <person name="Guo L."/>
            <person name="Liang H."/>
            <person name="Lu P."/>
            <person name="Wu Y."/>
            <person name="Zhang Z."/>
            <person name="Ro D.K."/>
            <person name="Shang Y."/>
            <person name="Huang S."/>
            <person name="Yan J."/>
        </authorList>
    </citation>
    <scope>NUCLEOTIDE SEQUENCE [LARGE SCALE GENOMIC DNA]</scope>
    <source>
        <strain evidence="2">Ta-2019</strain>
    </source>
</reference>
<dbReference type="EMBL" id="JAHRHJ020000006">
    <property type="protein sequence ID" value="KAH9311999.1"/>
    <property type="molecule type" value="Genomic_DNA"/>
</dbReference>
<gene>
    <name evidence="2" type="ORF">KI387_027034</name>
</gene>
<protein>
    <submittedName>
        <fullName evidence="2">Uncharacterized protein</fullName>
    </submittedName>
</protein>
<feature type="non-terminal residue" evidence="2">
    <location>
        <position position="1"/>
    </location>
</feature>
<comment type="caution">
    <text evidence="2">The sequence shown here is derived from an EMBL/GenBank/DDBJ whole genome shotgun (WGS) entry which is preliminary data.</text>
</comment>
<sequence length="75" mass="8655">KYEVSSDPSMSTQMPHNGLEIKDESKVYHGEDVNEHRPGKESNSEYSINLNENQLWGNDEMLNEKSAMWIKKEGN</sequence>
<evidence type="ECO:0000313" key="3">
    <source>
        <dbReference type="Proteomes" id="UP000824469"/>
    </source>
</evidence>
<feature type="compositionally biased region" description="Basic and acidic residues" evidence="1">
    <location>
        <begin position="19"/>
        <end position="43"/>
    </location>
</feature>
<feature type="region of interest" description="Disordered" evidence="1">
    <location>
        <begin position="1"/>
        <end position="45"/>
    </location>
</feature>
<organism evidence="2 3">
    <name type="scientific">Taxus chinensis</name>
    <name type="common">Chinese yew</name>
    <name type="synonym">Taxus wallichiana var. chinensis</name>
    <dbReference type="NCBI Taxonomy" id="29808"/>
    <lineage>
        <taxon>Eukaryota</taxon>
        <taxon>Viridiplantae</taxon>
        <taxon>Streptophyta</taxon>
        <taxon>Embryophyta</taxon>
        <taxon>Tracheophyta</taxon>
        <taxon>Spermatophyta</taxon>
        <taxon>Pinopsida</taxon>
        <taxon>Pinidae</taxon>
        <taxon>Conifers II</taxon>
        <taxon>Cupressales</taxon>
        <taxon>Taxaceae</taxon>
        <taxon>Taxus</taxon>
    </lineage>
</organism>
<dbReference type="AlphaFoldDB" id="A0AA38FZK0"/>
<name>A0AA38FZK0_TAXCH</name>
<keyword evidence="3" id="KW-1185">Reference proteome</keyword>
<accession>A0AA38FZK0</accession>
<proteinExistence type="predicted"/>
<evidence type="ECO:0000313" key="2">
    <source>
        <dbReference type="EMBL" id="KAH9311999.1"/>
    </source>
</evidence>
<evidence type="ECO:0000256" key="1">
    <source>
        <dbReference type="SAM" id="MobiDB-lite"/>
    </source>
</evidence>